<feature type="transmembrane region" description="Helical" evidence="6">
    <location>
        <begin position="203"/>
        <end position="223"/>
    </location>
</feature>
<feature type="transmembrane region" description="Helical" evidence="6">
    <location>
        <begin position="275"/>
        <end position="293"/>
    </location>
</feature>
<dbReference type="PANTHER" id="PTHR34820">
    <property type="entry name" value="INNER MEMBRANE PROTEIN YEBZ"/>
    <property type="match status" value="1"/>
</dbReference>
<sequence length="388" mass="38852">MSQVIMQRRSGREAGLAGAAGLVRKADEVRPGASGTGAPTAGRAHAAGQTVVLGALAALAVLVAAALVGGAATPTALADPGPLTRWGVLIARAAYDLAAIGTLGVLLVSVVLLPRSDGGYGSDGARLVRAVSWWAGAWSVTALVTTLLTLSKVAALPVPAVLAPDVLPLVLDLEQTRSLLASAWLAALVAIGARVTRSPAGGVLLLLTALGALVLPLLNGHAGHGDSPVVTATSLALHVAGAAAWVGGLAALVVYLRRSGTSLAVTLPRYSRVALVCFVVVGASGLVTGWAYLSTIDQLWTSAYGQLLLGKTVALAALGVFGHRHRSRTITAAASGRPRAFVRLAAAELILMACAAALAAALSQTAPPADLTHSASASPSTVVTQTVR</sequence>
<dbReference type="InterPro" id="IPR008457">
    <property type="entry name" value="Cu-R_CopD_dom"/>
</dbReference>
<evidence type="ECO:0000259" key="7">
    <source>
        <dbReference type="Pfam" id="PF05425"/>
    </source>
</evidence>
<evidence type="ECO:0000256" key="2">
    <source>
        <dbReference type="ARBA" id="ARBA00022475"/>
    </source>
</evidence>
<name>A0A512DBM4_9CELL</name>
<keyword evidence="9" id="KW-1185">Reference proteome</keyword>
<dbReference type="Pfam" id="PF05425">
    <property type="entry name" value="CopD"/>
    <property type="match status" value="1"/>
</dbReference>
<proteinExistence type="predicted"/>
<dbReference type="OrthoDB" id="3526112at2"/>
<comment type="subcellular location">
    <subcellularLocation>
        <location evidence="1">Cell membrane</location>
        <topology evidence="1">Multi-pass membrane protein</topology>
    </subcellularLocation>
</comment>
<dbReference type="AlphaFoldDB" id="A0A512DBM4"/>
<keyword evidence="2" id="KW-1003">Cell membrane</keyword>
<feature type="transmembrane region" description="Helical" evidence="6">
    <location>
        <begin position="299"/>
        <end position="321"/>
    </location>
</feature>
<evidence type="ECO:0000256" key="1">
    <source>
        <dbReference type="ARBA" id="ARBA00004651"/>
    </source>
</evidence>
<dbReference type="InterPro" id="IPR032694">
    <property type="entry name" value="CopC/D"/>
</dbReference>
<feature type="transmembrane region" description="Helical" evidence="6">
    <location>
        <begin position="133"/>
        <end position="158"/>
    </location>
</feature>
<comment type="caution">
    <text evidence="8">The sequence shown here is derived from an EMBL/GenBank/DDBJ whole genome shotgun (WGS) entry which is preliminary data.</text>
</comment>
<feature type="transmembrane region" description="Helical" evidence="6">
    <location>
        <begin position="51"/>
        <end position="73"/>
    </location>
</feature>
<feature type="domain" description="Copper resistance protein D" evidence="7">
    <location>
        <begin position="266"/>
        <end position="362"/>
    </location>
</feature>
<dbReference type="GO" id="GO:0006825">
    <property type="term" value="P:copper ion transport"/>
    <property type="evidence" value="ECO:0007669"/>
    <property type="project" value="InterPro"/>
</dbReference>
<organism evidence="8 9">
    <name type="scientific">Cellulomonas aerilata</name>
    <dbReference type="NCBI Taxonomy" id="515326"/>
    <lineage>
        <taxon>Bacteria</taxon>
        <taxon>Bacillati</taxon>
        <taxon>Actinomycetota</taxon>
        <taxon>Actinomycetes</taxon>
        <taxon>Micrococcales</taxon>
        <taxon>Cellulomonadaceae</taxon>
        <taxon>Cellulomonas</taxon>
    </lineage>
</organism>
<evidence type="ECO:0000256" key="5">
    <source>
        <dbReference type="ARBA" id="ARBA00023136"/>
    </source>
</evidence>
<feature type="transmembrane region" description="Helical" evidence="6">
    <location>
        <begin position="178"/>
        <end position="196"/>
    </location>
</feature>
<evidence type="ECO:0000313" key="9">
    <source>
        <dbReference type="Proteomes" id="UP000321181"/>
    </source>
</evidence>
<dbReference type="EMBL" id="BJYY01000012">
    <property type="protein sequence ID" value="GEO33881.1"/>
    <property type="molecule type" value="Genomic_DNA"/>
</dbReference>
<reference evidence="8 9" key="1">
    <citation type="submission" date="2019-07" db="EMBL/GenBank/DDBJ databases">
        <title>Whole genome shotgun sequence of Cellulomonas aerilata NBRC 106308.</title>
        <authorList>
            <person name="Hosoyama A."/>
            <person name="Uohara A."/>
            <person name="Ohji S."/>
            <person name="Ichikawa N."/>
        </authorList>
    </citation>
    <scope>NUCLEOTIDE SEQUENCE [LARGE SCALE GENOMIC DNA]</scope>
    <source>
        <strain evidence="8 9">NBRC 106308</strain>
    </source>
</reference>
<protein>
    <recommendedName>
        <fullName evidence="7">Copper resistance protein D domain-containing protein</fullName>
    </recommendedName>
</protein>
<evidence type="ECO:0000256" key="4">
    <source>
        <dbReference type="ARBA" id="ARBA00022989"/>
    </source>
</evidence>
<dbReference type="GO" id="GO:0005886">
    <property type="term" value="C:plasma membrane"/>
    <property type="evidence" value="ECO:0007669"/>
    <property type="project" value="UniProtKB-SubCell"/>
</dbReference>
<keyword evidence="5 6" id="KW-0472">Membrane</keyword>
<evidence type="ECO:0000256" key="6">
    <source>
        <dbReference type="SAM" id="Phobius"/>
    </source>
</evidence>
<dbReference type="RefSeq" id="WP_146902517.1">
    <property type="nucleotide sequence ID" value="NZ_BAAARM010000009.1"/>
</dbReference>
<gene>
    <name evidence="8" type="ORF">CAE01nite_16060</name>
</gene>
<dbReference type="Proteomes" id="UP000321181">
    <property type="component" value="Unassembled WGS sequence"/>
</dbReference>
<feature type="transmembrane region" description="Helical" evidence="6">
    <location>
        <begin position="341"/>
        <end position="362"/>
    </location>
</feature>
<feature type="transmembrane region" description="Helical" evidence="6">
    <location>
        <begin position="235"/>
        <end position="255"/>
    </location>
</feature>
<keyword evidence="4 6" id="KW-1133">Transmembrane helix</keyword>
<feature type="transmembrane region" description="Helical" evidence="6">
    <location>
        <begin position="93"/>
        <end position="113"/>
    </location>
</feature>
<accession>A0A512DBM4</accession>
<evidence type="ECO:0000313" key="8">
    <source>
        <dbReference type="EMBL" id="GEO33881.1"/>
    </source>
</evidence>
<keyword evidence="3 6" id="KW-0812">Transmembrane</keyword>
<evidence type="ECO:0000256" key="3">
    <source>
        <dbReference type="ARBA" id="ARBA00022692"/>
    </source>
</evidence>
<dbReference type="PANTHER" id="PTHR34820:SF4">
    <property type="entry name" value="INNER MEMBRANE PROTEIN YEBZ"/>
    <property type="match status" value="1"/>
</dbReference>